<gene>
    <name evidence="1" type="ORF">NCTC11938_03945</name>
</gene>
<dbReference type="Proteomes" id="UP000254191">
    <property type="component" value="Unassembled WGS sequence"/>
</dbReference>
<evidence type="ECO:0000313" key="1">
    <source>
        <dbReference type="EMBL" id="SUC39684.1"/>
    </source>
</evidence>
<sequence length="83" mass="9630">MASPDGEITRIVQQLQSLPASDLYQSNKTFCHWLSNGFLLKREDRNQKDLYIELIDTQTLPSQLERLFAGEVELSVADNNRYR</sequence>
<evidence type="ECO:0000313" key="2">
    <source>
        <dbReference type="Proteomes" id="UP000254191"/>
    </source>
</evidence>
<dbReference type="AlphaFoldDB" id="A0A379GFA6"/>
<organism evidence="1 2">
    <name type="scientific">Proteus mirabilis</name>
    <dbReference type="NCBI Taxonomy" id="584"/>
    <lineage>
        <taxon>Bacteria</taxon>
        <taxon>Pseudomonadati</taxon>
        <taxon>Pseudomonadota</taxon>
        <taxon>Gammaproteobacteria</taxon>
        <taxon>Enterobacterales</taxon>
        <taxon>Morganellaceae</taxon>
        <taxon>Proteus</taxon>
    </lineage>
</organism>
<accession>A0A379GFA6</accession>
<proteinExistence type="predicted"/>
<reference evidence="1 2" key="1">
    <citation type="submission" date="2018-06" db="EMBL/GenBank/DDBJ databases">
        <authorList>
            <consortium name="Pathogen Informatics"/>
            <person name="Doyle S."/>
        </authorList>
    </citation>
    <scope>NUCLEOTIDE SEQUENCE [LARGE SCALE GENOMIC DNA]</scope>
    <source>
        <strain evidence="1 2">NCTC11938</strain>
    </source>
</reference>
<dbReference type="EMBL" id="UGTS01000006">
    <property type="protein sequence ID" value="SUC39684.1"/>
    <property type="molecule type" value="Genomic_DNA"/>
</dbReference>
<protein>
    <submittedName>
        <fullName evidence="1">Uncharacterized protein</fullName>
    </submittedName>
</protein>
<name>A0A379GFA6_PROMI</name>